<accession>A0A1T5AMU4</accession>
<dbReference type="Proteomes" id="UP000190541">
    <property type="component" value="Unassembled WGS sequence"/>
</dbReference>
<keyword evidence="3" id="KW-1185">Reference proteome</keyword>
<dbReference type="PROSITE" id="PS51257">
    <property type="entry name" value="PROKAR_LIPOPROTEIN"/>
    <property type="match status" value="1"/>
</dbReference>
<sequence>MKKIVVSCLLLATAVLLSCSVREEAGAKADTSCEGVMCTEQFVTLSVTVVDSKSAPIALDRIKVTRLSDGRELTAGDNSEWETARQQGMYRLADDGDEDAVPRFEETKLRFEGFINGNLVATGDYVVTYDCCHISLVSGEQELVIDGAPR</sequence>
<dbReference type="OrthoDB" id="798998at2"/>
<dbReference type="EMBL" id="FUYS01000002">
    <property type="protein sequence ID" value="SKB36149.1"/>
    <property type="molecule type" value="Genomic_DNA"/>
</dbReference>
<evidence type="ECO:0008006" key="4">
    <source>
        <dbReference type="Google" id="ProtNLM"/>
    </source>
</evidence>
<protein>
    <recommendedName>
        <fullName evidence="4">Lipoprotein</fullName>
    </recommendedName>
</protein>
<organism evidence="2 3">
    <name type="scientific">Parapedobacter luteus</name>
    <dbReference type="NCBI Taxonomy" id="623280"/>
    <lineage>
        <taxon>Bacteria</taxon>
        <taxon>Pseudomonadati</taxon>
        <taxon>Bacteroidota</taxon>
        <taxon>Sphingobacteriia</taxon>
        <taxon>Sphingobacteriales</taxon>
        <taxon>Sphingobacteriaceae</taxon>
        <taxon>Parapedobacter</taxon>
    </lineage>
</organism>
<feature type="chain" id="PRO_5012730281" description="Lipoprotein" evidence="1">
    <location>
        <begin position="19"/>
        <end position="150"/>
    </location>
</feature>
<evidence type="ECO:0000313" key="3">
    <source>
        <dbReference type="Proteomes" id="UP000190541"/>
    </source>
</evidence>
<reference evidence="2 3" key="1">
    <citation type="submission" date="2017-02" db="EMBL/GenBank/DDBJ databases">
        <authorList>
            <person name="Peterson S.W."/>
        </authorList>
    </citation>
    <scope>NUCLEOTIDE SEQUENCE [LARGE SCALE GENOMIC DNA]</scope>
    <source>
        <strain evidence="2 3">DSM 22899</strain>
    </source>
</reference>
<gene>
    <name evidence="2" type="ORF">SAMN05660226_00895</name>
</gene>
<proteinExistence type="predicted"/>
<keyword evidence="1" id="KW-0732">Signal</keyword>
<dbReference type="AlphaFoldDB" id="A0A1T5AMU4"/>
<feature type="signal peptide" evidence="1">
    <location>
        <begin position="1"/>
        <end position="18"/>
    </location>
</feature>
<dbReference type="RefSeq" id="WP_139378532.1">
    <property type="nucleotide sequence ID" value="NZ_FUYS01000002.1"/>
</dbReference>
<name>A0A1T5AMU4_9SPHI</name>
<evidence type="ECO:0000313" key="2">
    <source>
        <dbReference type="EMBL" id="SKB36149.1"/>
    </source>
</evidence>
<evidence type="ECO:0000256" key="1">
    <source>
        <dbReference type="SAM" id="SignalP"/>
    </source>
</evidence>